<proteinExistence type="predicted"/>
<dbReference type="OrthoDB" id="3695075at2"/>
<gene>
    <name evidence="3" type="ORF">FNH05_00095</name>
</gene>
<feature type="compositionally biased region" description="Low complexity" evidence="1">
    <location>
        <begin position="127"/>
        <end position="140"/>
    </location>
</feature>
<comment type="caution">
    <text evidence="3">The sequence shown here is derived from an EMBL/GenBank/DDBJ whole genome shotgun (WGS) entry which is preliminary data.</text>
</comment>
<dbReference type="Proteomes" id="UP000320011">
    <property type="component" value="Unassembled WGS sequence"/>
</dbReference>
<evidence type="ECO:0000256" key="2">
    <source>
        <dbReference type="SAM" id="Phobius"/>
    </source>
</evidence>
<dbReference type="EMBL" id="VJWX01000001">
    <property type="protein sequence ID" value="TVT62946.1"/>
    <property type="molecule type" value="Genomic_DNA"/>
</dbReference>
<keyword evidence="2" id="KW-0472">Membrane</keyword>
<sequence>MTHGDDLEGELRRLFSDERLDLRPRGNAAAAVVAGARRVRRRRALTTATSGVLAAILLVGAVLYFGAPSGGGQQQVAAPPLEQSAGEPAYTYPPPPVPIGAPARGPLDEDTTGGPEQVPPASPVTRPATSAPPGTATTAPRMSGVPLSAITVLGPEGYGALRLGMSFDEAKATGQLAAADAPSAACTRYPLREGAAAVGSVLISPKTGIVGFDATGARTPESVHVGSTVEQLAAAYPDLVRTPDGFAAPAGRGATYQFTIDDHDQVSALRLAASTGC</sequence>
<keyword evidence="2" id="KW-0812">Transmembrane</keyword>
<dbReference type="AlphaFoldDB" id="A0A558DPM2"/>
<protein>
    <submittedName>
        <fullName evidence="3">Uncharacterized protein</fullName>
    </submittedName>
</protein>
<evidence type="ECO:0000313" key="4">
    <source>
        <dbReference type="Proteomes" id="UP000320011"/>
    </source>
</evidence>
<reference evidence="3 4" key="1">
    <citation type="submission" date="2019-07" db="EMBL/GenBank/DDBJ databases">
        <authorList>
            <person name="Duangmal K."/>
            <person name="Teo W.F.A."/>
        </authorList>
    </citation>
    <scope>NUCLEOTIDE SEQUENCE [LARGE SCALE GENOMIC DNA]</scope>
    <source>
        <strain evidence="3 4">TBRC 6029</strain>
    </source>
</reference>
<organism evidence="3 4">
    <name type="scientific">Amycolatopsis rhizosphaerae</name>
    <dbReference type="NCBI Taxonomy" id="2053003"/>
    <lineage>
        <taxon>Bacteria</taxon>
        <taxon>Bacillati</taxon>
        <taxon>Actinomycetota</taxon>
        <taxon>Actinomycetes</taxon>
        <taxon>Pseudonocardiales</taxon>
        <taxon>Pseudonocardiaceae</taxon>
        <taxon>Amycolatopsis</taxon>
    </lineage>
</organism>
<evidence type="ECO:0000256" key="1">
    <source>
        <dbReference type="SAM" id="MobiDB-lite"/>
    </source>
</evidence>
<reference evidence="3 4" key="2">
    <citation type="submission" date="2019-08" db="EMBL/GenBank/DDBJ databases">
        <title>Amycolatopsis acidicola sp. nov., isolated from peat swamp forest soil.</title>
        <authorList>
            <person name="Srisuk N."/>
        </authorList>
    </citation>
    <scope>NUCLEOTIDE SEQUENCE [LARGE SCALE GENOMIC DNA]</scope>
    <source>
        <strain evidence="3 4">TBRC 6029</strain>
    </source>
</reference>
<name>A0A558DPM2_9PSEU</name>
<keyword evidence="2" id="KW-1133">Transmembrane helix</keyword>
<dbReference type="RefSeq" id="WP_144584653.1">
    <property type="nucleotide sequence ID" value="NZ_VJWX01000001.1"/>
</dbReference>
<keyword evidence="4" id="KW-1185">Reference proteome</keyword>
<feature type="transmembrane region" description="Helical" evidence="2">
    <location>
        <begin position="44"/>
        <end position="67"/>
    </location>
</feature>
<accession>A0A558DPM2</accession>
<evidence type="ECO:0000313" key="3">
    <source>
        <dbReference type="EMBL" id="TVT62946.1"/>
    </source>
</evidence>
<feature type="region of interest" description="Disordered" evidence="1">
    <location>
        <begin position="84"/>
        <end position="142"/>
    </location>
</feature>